<dbReference type="Proteomes" id="UP000789375">
    <property type="component" value="Unassembled WGS sequence"/>
</dbReference>
<evidence type="ECO:0000313" key="2">
    <source>
        <dbReference type="EMBL" id="CAG8747060.1"/>
    </source>
</evidence>
<evidence type="ECO:0000313" key="3">
    <source>
        <dbReference type="Proteomes" id="UP000789375"/>
    </source>
</evidence>
<accession>A0A9N9IST8</accession>
<dbReference type="AlphaFoldDB" id="A0A9N9IST8"/>
<protein>
    <submittedName>
        <fullName evidence="2">3115_t:CDS:1</fullName>
    </submittedName>
</protein>
<comment type="caution">
    <text evidence="2">The sequence shown here is derived from an EMBL/GenBank/DDBJ whole genome shotgun (WGS) entry which is preliminary data.</text>
</comment>
<organism evidence="2 3">
    <name type="scientific">Funneliformis mosseae</name>
    <name type="common">Endomycorrhizal fungus</name>
    <name type="synonym">Glomus mosseae</name>
    <dbReference type="NCBI Taxonomy" id="27381"/>
    <lineage>
        <taxon>Eukaryota</taxon>
        <taxon>Fungi</taxon>
        <taxon>Fungi incertae sedis</taxon>
        <taxon>Mucoromycota</taxon>
        <taxon>Glomeromycotina</taxon>
        <taxon>Glomeromycetes</taxon>
        <taxon>Glomerales</taxon>
        <taxon>Glomeraceae</taxon>
        <taxon>Funneliformis</taxon>
    </lineage>
</organism>
<feature type="compositionally biased region" description="Polar residues" evidence="1">
    <location>
        <begin position="1"/>
        <end position="35"/>
    </location>
</feature>
<name>A0A9N9IST8_FUNMO</name>
<dbReference type="EMBL" id="CAJVPP010023325">
    <property type="protein sequence ID" value="CAG8747060.1"/>
    <property type="molecule type" value="Genomic_DNA"/>
</dbReference>
<reference evidence="2" key="1">
    <citation type="submission" date="2021-06" db="EMBL/GenBank/DDBJ databases">
        <authorList>
            <person name="Kallberg Y."/>
            <person name="Tangrot J."/>
            <person name="Rosling A."/>
        </authorList>
    </citation>
    <scope>NUCLEOTIDE SEQUENCE</scope>
    <source>
        <strain evidence="2">87-6 pot B 2015</strain>
    </source>
</reference>
<sequence>NLNSYRSKQTQASATQNIQNSSQVNISGNVKTSVTAPFKPPCHSNSPMITSY</sequence>
<gene>
    <name evidence="2" type="ORF">FMOSSE_LOCUS16442</name>
</gene>
<feature type="compositionally biased region" description="Polar residues" evidence="1">
    <location>
        <begin position="43"/>
        <end position="52"/>
    </location>
</feature>
<keyword evidence="3" id="KW-1185">Reference proteome</keyword>
<proteinExistence type="predicted"/>
<feature type="non-terminal residue" evidence="2">
    <location>
        <position position="1"/>
    </location>
</feature>
<evidence type="ECO:0000256" key="1">
    <source>
        <dbReference type="SAM" id="MobiDB-lite"/>
    </source>
</evidence>
<feature type="region of interest" description="Disordered" evidence="1">
    <location>
        <begin position="1"/>
        <end position="52"/>
    </location>
</feature>
<feature type="non-terminal residue" evidence="2">
    <location>
        <position position="52"/>
    </location>
</feature>